<dbReference type="GO" id="GO:0004335">
    <property type="term" value="F:galactokinase activity"/>
    <property type="evidence" value="ECO:0007669"/>
    <property type="project" value="TreeGrafter"/>
</dbReference>
<keyword evidence="1" id="KW-0547">Nucleotide-binding</keyword>
<dbReference type="InterPro" id="IPR019741">
    <property type="entry name" value="Galactokinase_CS"/>
</dbReference>
<reference evidence="4 5" key="1">
    <citation type="submission" date="2019-04" db="EMBL/GenBank/DDBJ databases">
        <title>Natronospirillum operosus gen. nov., sp. nov., a haloalkaliphilic satellite isolated from decaying biomass of laboratory culture of cyanobacterium Geitlerinema sp. and proposal of Natronospirillaceae fam. nov. and Saccharospirillaceae fam. nov.</title>
        <authorList>
            <person name="Kevbrin V."/>
            <person name="Boltyanskaya Y."/>
            <person name="Koziaeva V."/>
            <person name="Grouzdev D.S."/>
            <person name="Park M."/>
            <person name="Cho J."/>
        </authorList>
    </citation>
    <scope>NUCLEOTIDE SEQUENCE [LARGE SCALE GENOMIC DNA]</scope>
    <source>
        <strain evidence="4 5">G-116</strain>
    </source>
</reference>
<evidence type="ECO:0000256" key="2">
    <source>
        <dbReference type="ARBA" id="ARBA00022840"/>
    </source>
</evidence>
<gene>
    <name evidence="4" type="ORF">E4656_19870</name>
</gene>
<dbReference type="GO" id="GO:0005524">
    <property type="term" value="F:ATP binding"/>
    <property type="evidence" value="ECO:0007669"/>
    <property type="project" value="UniProtKB-KW"/>
</dbReference>
<dbReference type="OrthoDB" id="250531at2"/>
<dbReference type="PANTHER" id="PTHR10457:SF7">
    <property type="entry name" value="GALACTOKINASE-RELATED"/>
    <property type="match status" value="1"/>
</dbReference>
<dbReference type="EMBL" id="SRMF01000018">
    <property type="protein sequence ID" value="TGG89995.1"/>
    <property type="molecule type" value="Genomic_DNA"/>
</dbReference>
<protein>
    <recommendedName>
        <fullName evidence="3">Galactokinase N-terminal domain-containing protein</fullName>
    </recommendedName>
</protein>
<evidence type="ECO:0000259" key="3">
    <source>
        <dbReference type="Pfam" id="PF10509"/>
    </source>
</evidence>
<dbReference type="GO" id="GO:0005829">
    <property type="term" value="C:cytosol"/>
    <property type="evidence" value="ECO:0007669"/>
    <property type="project" value="TreeGrafter"/>
</dbReference>
<evidence type="ECO:0000313" key="5">
    <source>
        <dbReference type="Proteomes" id="UP000297475"/>
    </source>
</evidence>
<proteinExistence type="predicted"/>
<name>A0A4Z0W8G9_9GAMM</name>
<dbReference type="Pfam" id="PF10509">
    <property type="entry name" value="GalKase_gal_bdg"/>
    <property type="match status" value="1"/>
</dbReference>
<comment type="caution">
    <text evidence="4">The sequence shown here is derived from an EMBL/GenBank/DDBJ whole genome shotgun (WGS) entry which is preliminary data.</text>
</comment>
<dbReference type="RefSeq" id="WP_135485073.1">
    <property type="nucleotide sequence ID" value="NZ_SRMF01000018.1"/>
</dbReference>
<evidence type="ECO:0000256" key="1">
    <source>
        <dbReference type="ARBA" id="ARBA00022741"/>
    </source>
</evidence>
<dbReference type="PANTHER" id="PTHR10457">
    <property type="entry name" value="MEVALONATE KINASE/GALACTOKINASE"/>
    <property type="match status" value="1"/>
</dbReference>
<dbReference type="Proteomes" id="UP000297475">
    <property type="component" value="Unassembled WGS sequence"/>
</dbReference>
<keyword evidence="2" id="KW-0067">ATP-binding</keyword>
<dbReference type="AlphaFoldDB" id="A0A4Z0W8G9"/>
<sequence>MTDACSPQQLSRQFTEHFGHPAQAVAHAPGRVNLIGEHTDYNLGFVLPAAISLGTGVAFHSHDHSWLGVVAVDFDHQRVRGPLSAEQSPDMMTPLRPY</sequence>
<feature type="domain" description="Galactokinase N-terminal" evidence="3">
    <location>
        <begin position="13"/>
        <end position="59"/>
    </location>
</feature>
<keyword evidence="5" id="KW-1185">Reference proteome</keyword>
<evidence type="ECO:0000313" key="4">
    <source>
        <dbReference type="EMBL" id="TGG89995.1"/>
    </source>
</evidence>
<accession>A0A4Z0W8G9</accession>
<dbReference type="PROSITE" id="PS00106">
    <property type="entry name" value="GALACTOKINASE"/>
    <property type="match status" value="1"/>
</dbReference>
<dbReference type="Gene3D" id="3.30.230.10">
    <property type="match status" value="1"/>
</dbReference>
<dbReference type="InterPro" id="IPR014721">
    <property type="entry name" value="Ribsml_uS5_D2-typ_fold_subgr"/>
</dbReference>
<dbReference type="InterPro" id="IPR019539">
    <property type="entry name" value="GalKase_N"/>
</dbReference>
<dbReference type="SUPFAM" id="SSF54211">
    <property type="entry name" value="Ribosomal protein S5 domain 2-like"/>
    <property type="match status" value="1"/>
</dbReference>
<dbReference type="GO" id="GO:0006012">
    <property type="term" value="P:galactose metabolic process"/>
    <property type="evidence" value="ECO:0007669"/>
    <property type="project" value="TreeGrafter"/>
</dbReference>
<organism evidence="4 5">
    <name type="scientific">Natronospirillum operosum</name>
    <dbReference type="NCBI Taxonomy" id="2759953"/>
    <lineage>
        <taxon>Bacteria</taxon>
        <taxon>Pseudomonadati</taxon>
        <taxon>Pseudomonadota</taxon>
        <taxon>Gammaproteobacteria</taxon>
        <taxon>Oceanospirillales</taxon>
        <taxon>Natronospirillaceae</taxon>
        <taxon>Natronospirillum</taxon>
    </lineage>
</organism>
<dbReference type="InterPro" id="IPR020568">
    <property type="entry name" value="Ribosomal_Su5_D2-typ_SF"/>
</dbReference>